<feature type="coiled-coil region" evidence="1">
    <location>
        <begin position="8"/>
        <end position="53"/>
    </location>
</feature>
<organism evidence="2">
    <name type="scientific">Schizaphis graminum</name>
    <name type="common">Green bug aphid</name>
    <dbReference type="NCBI Taxonomy" id="13262"/>
    <lineage>
        <taxon>Eukaryota</taxon>
        <taxon>Metazoa</taxon>
        <taxon>Ecdysozoa</taxon>
        <taxon>Arthropoda</taxon>
        <taxon>Hexapoda</taxon>
        <taxon>Insecta</taxon>
        <taxon>Pterygota</taxon>
        <taxon>Neoptera</taxon>
        <taxon>Paraneoptera</taxon>
        <taxon>Hemiptera</taxon>
        <taxon>Sternorrhyncha</taxon>
        <taxon>Aphidomorpha</taxon>
        <taxon>Aphidoidea</taxon>
        <taxon>Aphididae</taxon>
        <taxon>Aphidini</taxon>
        <taxon>Schizaphis</taxon>
    </lineage>
</organism>
<evidence type="ECO:0000313" key="2">
    <source>
        <dbReference type="EMBL" id="MBY17610.1"/>
    </source>
</evidence>
<dbReference type="AlphaFoldDB" id="A0A2S2NK93"/>
<keyword evidence="1" id="KW-0175">Coiled coil</keyword>
<gene>
    <name evidence="2" type="ORF">g.82120</name>
</gene>
<accession>A0A2S2NK93</accession>
<protein>
    <submittedName>
        <fullName evidence="2">Uncharacterized protein</fullName>
    </submittedName>
</protein>
<evidence type="ECO:0000256" key="1">
    <source>
        <dbReference type="SAM" id="Coils"/>
    </source>
</evidence>
<sequence>MNDNNAQLTKTQEEFNNAVTTLEQIELNTQGNVENARNEFKMVNDRLDGLKLEAQLQIDELNATNESYMNGLQEKEYQIVRSNNLDKEKAKLTAEFESEFNRVKEYFKKRLSQIEFLPAALQAVQKQMIVEKELSASIEKNIEILSKKLKKIVMAFILFI</sequence>
<reference evidence="2" key="1">
    <citation type="submission" date="2018-04" db="EMBL/GenBank/DDBJ databases">
        <title>Transcriptome of Schizaphis graminum biotype I.</title>
        <authorList>
            <person name="Scully E.D."/>
            <person name="Geib S.M."/>
            <person name="Palmer N.A."/>
            <person name="Koch K."/>
            <person name="Bradshaw J."/>
            <person name="Heng-Moss T."/>
            <person name="Sarath G."/>
        </authorList>
    </citation>
    <scope>NUCLEOTIDE SEQUENCE</scope>
</reference>
<name>A0A2S2NK93_SCHGA</name>
<proteinExistence type="predicted"/>
<dbReference type="EMBL" id="GGMR01004991">
    <property type="protein sequence ID" value="MBY17610.1"/>
    <property type="molecule type" value="Transcribed_RNA"/>
</dbReference>